<sequence>MADQEPEPPQPPTEEDRRRAERLERWFDIRRIIGGLFVLYGVILLVAGIVGTDIVKNKADGININLWTGLAMLVFGVLMWVWAVVRPLERVAGEAPSEQPSP</sequence>
<keyword evidence="3" id="KW-1185">Reference proteome</keyword>
<feature type="transmembrane region" description="Helical" evidence="1">
    <location>
        <begin position="64"/>
        <end position="85"/>
    </location>
</feature>
<dbReference type="Proteomes" id="UP001162834">
    <property type="component" value="Chromosome"/>
</dbReference>
<dbReference type="KEGG" id="sbae:DSM104329_02008"/>
<gene>
    <name evidence="2" type="ORF">DSM104329_02008</name>
</gene>
<evidence type="ECO:0000313" key="2">
    <source>
        <dbReference type="EMBL" id="UGS35615.1"/>
    </source>
</evidence>
<keyword evidence="1" id="KW-0812">Transmembrane</keyword>
<name>A0A9E6XWA8_9ACTN</name>
<dbReference type="RefSeq" id="WP_259315297.1">
    <property type="nucleotide sequence ID" value="NZ_CP087164.1"/>
</dbReference>
<dbReference type="AlphaFoldDB" id="A0A9E6XWA8"/>
<organism evidence="2 3">
    <name type="scientific">Capillimicrobium parvum</name>
    <dbReference type="NCBI Taxonomy" id="2884022"/>
    <lineage>
        <taxon>Bacteria</taxon>
        <taxon>Bacillati</taxon>
        <taxon>Actinomycetota</taxon>
        <taxon>Thermoleophilia</taxon>
        <taxon>Solirubrobacterales</taxon>
        <taxon>Capillimicrobiaceae</taxon>
        <taxon>Capillimicrobium</taxon>
    </lineage>
</organism>
<keyword evidence="1" id="KW-1133">Transmembrane helix</keyword>
<evidence type="ECO:0000256" key="1">
    <source>
        <dbReference type="SAM" id="Phobius"/>
    </source>
</evidence>
<keyword evidence="1" id="KW-0472">Membrane</keyword>
<proteinExistence type="predicted"/>
<dbReference type="EMBL" id="CP087164">
    <property type="protein sequence ID" value="UGS35615.1"/>
    <property type="molecule type" value="Genomic_DNA"/>
</dbReference>
<reference evidence="2" key="1">
    <citation type="journal article" date="2022" name="Int. J. Syst. Evol. Microbiol.">
        <title>Pseudomonas aegrilactucae sp. nov. and Pseudomonas morbosilactucae sp. nov., pathogens causing bacterial rot of lettuce in Japan.</title>
        <authorList>
            <person name="Sawada H."/>
            <person name="Fujikawa T."/>
            <person name="Satou M."/>
        </authorList>
    </citation>
    <scope>NUCLEOTIDE SEQUENCE</scope>
    <source>
        <strain evidence="2">0166_1</strain>
    </source>
</reference>
<feature type="transmembrane region" description="Helical" evidence="1">
    <location>
        <begin position="32"/>
        <end position="52"/>
    </location>
</feature>
<evidence type="ECO:0000313" key="3">
    <source>
        <dbReference type="Proteomes" id="UP001162834"/>
    </source>
</evidence>
<protein>
    <submittedName>
        <fullName evidence="2">Uncharacterized protein</fullName>
    </submittedName>
</protein>
<accession>A0A9E6XWA8</accession>